<name>A0A1J7BX72_9ACTN</name>
<dbReference type="STRING" id="1428644.BIV57_07630"/>
<dbReference type="OrthoDB" id="4314991at2"/>
<dbReference type="EMBL" id="MLCF01000031">
    <property type="protein sequence ID" value="OIV38073.1"/>
    <property type="molecule type" value="Genomic_DNA"/>
</dbReference>
<dbReference type="AlphaFoldDB" id="A0A1J7BX72"/>
<organism evidence="2 3">
    <name type="scientific">Mangrovactinospora gilvigrisea</name>
    <dbReference type="NCBI Taxonomy" id="1428644"/>
    <lineage>
        <taxon>Bacteria</taxon>
        <taxon>Bacillati</taxon>
        <taxon>Actinomycetota</taxon>
        <taxon>Actinomycetes</taxon>
        <taxon>Kitasatosporales</taxon>
        <taxon>Streptomycetaceae</taxon>
        <taxon>Mangrovactinospora</taxon>
    </lineage>
</organism>
<keyword evidence="3" id="KW-1185">Reference proteome</keyword>
<reference evidence="2 3" key="1">
    <citation type="submission" date="2016-10" db="EMBL/GenBank/DDBJ databases">
        <title>Genome sequence of Streptomyces gilvigriseus MUSC 26.</title>
        <authorList>
            <person name="Lee L.-H."/>
            <person name="Ser H.-L."/>
        </authorList>
    </citation>
    <scope>NUCLEOTIDE SEQUENCE [LARGE SCALE GENOMIC DNA]</scope>
    <source>
        <strain evidence="2 3">MUSC 26</strain>
    </source>
</reference>
<sequence>MTDDAHLDDVTGWWTLHPHDEETAVARRELSTIGANIRAEAIARSDGGGVFLAALDRQANWIAPRHPAHLVLHLQPVDPADPDRFHLDWGYRPTLALAEGWLLEHGCPSEQLARTAFARREDPLTQHIEQRIRTAGDRFDLIDQETRYGDDAPDPEVDIEVFALLQDLDPSPAAGAAFRIQLETHRSDGSVLLREGAFPTVQRAVGWHAARYEQGRTKQLLPAPPEDAAFLTSGQLRADAARSTSSKTRPAAAPESAPGPSSTPERPRGRHRR</sequence>
<evidence type="ECO:0000313" key="2">
    <source>
        <dbReference type="EMBL" id="OIV38073.1"/>
    </source>
</evidence>
<dbReference type="RefSeq" id="WP_071655945.1">
    <property type="nucleotide sequence ID" value="NZ_MLCF01000031.1"/>
</dbReference>
<gene>
    <name evidence="2" type="ORF">BIV57_07630</name>
</gene>
<dbReference type="Proteomes" id="UP000243342">
    <property type="component" value="Unassembled WGS sequence"/>
</dbReference>
<comment type="caution">
    <text evidence="2">The sequence shown here is derived from an EMBL/GenBank/DDBJ whole genome shotgun (WGS) entry which is preliminary data.</text>
</comment>
<evidence type="ECO:0000256" key="1">
    <source>
        <dbReference type="SAM" id="MobiDB-lite"/>
    </source>
</evidence>
<feature type="compositionally biased region" description="Low complexity" evidence="1">
    <location>
        <begin position="250"/>
        <end position="262"/>
    </location>
</feature>
<evidence type="ECO:0000313" key="3">
    <source>
        <dbReference type="Proteomes" id="UP000243342"/>
    </source>
</evidence>
<proteinExistence type="predicted"/>
<protein>
    <submittedName>
        <fullName evidence="2">Uncharacterized protein</fullName>
    </submittedName>
</protein>
<feature type="region of interest" description="Disordered" evidence="1">
    <location>
        <begin position="231"/>
        <end position="273"/>
    </location>
</feature>
<accession>A0A1J7BX72</accession>